<organism evidence="4 5">
    <name type="scientific">Sphaerisporangium corydalis</name>
    <dbReference type="NCBI Taxonomy" id="1441875"/>
    <lineage>
        <taxon>Bacteria</taxon>
        <taxon>Bacillati</taxon>
        <taxon>Actinomycetota</taxon>
        <taxon>Actinomycetes</taxon>
        <taxon>Streptosporangiales</taxon>
        <taxon>Streptosporangiaceae</taxon>
        <taxon>Sphaerisporangium</taxon>
    </lineage>
</organism>
<dbReference type="InterPro" id="IPR051172">
    <property type="entry name" value="Chlamydia_OmcB"/>
</dbReference>
<sequence>MTALLMTVTLAGWPAPPPASAADAVPLSVTITKVECIDPCRNEGLEDSGESAPDFYAKMTISGSPTFTTPRAAEDQDSVTPEGWTTTAQVDGDGDIGVGLQIWDQDSTSPDDLGDASPRSGTGNLEFTVNMRTGVPSGDLTAPEGCVDGNGEPGGGIFGDDPKPAVRVCLEIGPDRDRDGLLDAWEKNGIDVDDDGTVDLALNAPPFSANVNHKDLFVEADWMDCTAAAGCASPHSHAPQAGVLNAVTTAFAGAPVPNPDGVNGITLHAMPGEAIPEIASILFNRSGPGAADDFDDIKLGNPRAACAGRFGTPADRASSNCANILRAKRDVFRYMIFAHSFADNATSPTSSGSSELNTKGGNDFIVTLGGVNPTYIPSGGGLAAVETGTFMHELGHTLGLGHGGRRDDGTLDGINCKPNYLSVMSYTYQTLAGDPARPLDYQAVPTGDLVETGLDETAVPGLTGAGSRLLTYGVGGAIRTARANQRIDWNGDGNFVNGQPADINNLTAIDNACGASPGETLKGWSDWDRLVYDFRNSTLFADGAHGTSPRELTGEDLLLFNPPADLAVTKTVDKADARGGDTLTYRVTTTNKGPAKAVGVSVTDTLPDGTRVTRTLPDLAKDGTAAETFTYEVPCAAADGATITNRAATTGTNERGVPEPDTLTGNNGTSVSTTVHAPVMTLDQTATASAGAGEAITYGLAYRNAGSATAAGVTVTQTLPAQVYYSQALDTGTGPKPTAVTRNADGTTTLRWNVGTVAAGAGATITFSARPSLLMVGGATVSGPASLSFTSEGGCVFAPVTDTAATTITTVAPSRDPRPTAIWATFANLRTPEALARTQATDTRFDGADGTAPDGRLSLPESSATLLLPVLQPRTLRAELLATYLNLATRRINAGTSVRTVTATRLGFATVGDAARYAQATLALPAGSNLLRYTDATLALVEINSGLAERY</sequence>
<dbReference type="PANTHER" id="PTHR34819:SF3">
    <property type="entry name" value="CELL SURFACE PROTEIN"/>
    <property type="match status" value="1"/>
</dbReference>
<dbReference type="NCBIfam" id="TIGR01451">
    <property type="entry name" value="B_ant_repeat"/>
    <property type="match status" value="2"/>
</dbReference>
<evidence type="ECO:0000256" key="1">
    <source>
        <dbReference type="SAM" id="MobiDB-lite"/>
    </source>
</evidence>
<feature type="chain" id="PRO_5046989187" evidence="2">
    <location>
        <begin position="22"/>
        <end position="951"/>
    </location>
</feature>
<feature type="domain" description="DUF11" evidence="3">
    <location>
        <begin position="565"/>
        <end position="672"/>
    </location>
</feature>
<accession>A0ABV9ENY6</accession>
<gene>
    <name evidence="4" type="ORF">ACFO8L_35175</name>
</gene>
<dbReference type="Pfam" id="PF01345">
    <property type="entry name" value="DUF11"/>
    <property type="match status" value="2"/>
</dbReference>
<evidence type="ECO:0000313" key="5">
    <source>
        <dbReference type="Proteomes" id="UP001595891"/>
    </source>
</evidence>
<dbReference type="InterPro" id="IPR013783">
    <property type="entry name" value="Ig-like_fold"/>
</dbReference>
<protein>
    <submittedName>
        <fullName evidence="4">DUF11 domain-containing protein</fullName>
    </submittedName>
</protein>
<proteinExistence type="predicted"/>
<dbReference type="InterPro" id="IPR024079">
    <property type="entry name" value="MetalloPept_cat_dom_sf"/>
</dbReference>
<dbReference type="EMBL" id="JBHSFN010000032">
    <property type="protein sequence ID" value="MFC4591381.1"/>
    <property type="molecule type" value="Genomic_DNA"/>
</dbReference>
<dbReference type="SUPFAM" id="SSF55486">
    <property type="entry name" value="Metalloproteases ('zincins'), catalytic domain"/>
    <property type="match status" value="1"/>
</dbReference>
<dbReference type="InterPro" id="IPR047589">
    <property type="entry name" value="DUF11_rpt"/>
</dbReference>
<dbReference type="RefSeq" id="WP_262844830.1">
    <property type="nucleotide sequence ID" value="NZ_JANZYP010000033.1"/>
</dbReference>
<name>A0ABV9ENY6_9ACTN</name>
<evidence type="ECO:0000259" key="3">
    <source>
        <dbReference type="Pfam" id="PF01345"/>
    </source>
</evidence>
<keyword evidence="2" id="KW-0732">Signal</keyword>
<reference evidence="5" key="1">
    <citation type="journal article" date="2019" name="Int. J. Syst. Evol. Microbiol.">
        <title>The Global Catalogue of Microorganisms (GCM) 10K type strain sequencing project: providing services to taxonomists for standard genome sequencing and annotation.</title>
        <authorList>
            <consortium name="The Broad Institute Genomics Platform"/>
            <consortium name="The Broad Institute Genome Sequencing Center for Infectious Disease"/>
            <person name="Wu L."/>
            <person name="Ma J."/>
        </authorList>
    </citation>
    <scope>NUCLEOTIDE SEQUENCE [LARGE SCALE GENOMIC DNA]</scope>
    <source>
        <strain evidence="5">CCUG 49560</strain>
    </source>
</reference>
<keyword evidence="5" id="KW-1185">Reference proteome</keyword>
<feature type="domain" description="DUF11" evidence="3">
    <location>
        <begin position="685"/>
        <end position="770"/>
    </location>
</feature>
<dbReference type="Gene3D" id="2.60.40.10">
    <property type="entry name" value="Immunoglobulins"/>
    <property type="match status" value="1"/>
</dbReference>
<feature type="region of interest" description="Disordered" evidence="1">
    <location>
        <begin position="62"/>
        <end position="160"/>
    </location>
</feature>
<dbReference type="Gene3D" id="3.40.390.10">
    <property type="entry name" value="Collagenase (Catalytic Domain)"/>
    <property type="match status" value="1"/>
</dbReference>
<evidence type="ECO:0000256" key="2">
    <source>
        <dbReference type="SAM" id="SignalP"/>
    </source>
</evidence>
<feature type="signal peptide" evidence="2">
    <location>
        <begin position="1"/>
        <end position="21"/>
    </location>
</feature>
<dbReference type="PANTHER" id="PTHR34819">
    <property type="entry name" value="LARGE CYSTEINE-RICH PERIPLASMIC PROTEIN OMCB"/>
    <property type="match status" value="1"/>
</dbReference>
<dbReference type="InterPro" id="IPR001434">
    <property type="entry name" value="OmcB-like_DUF11"/>
</dbReference>
<evidence type="ECO:0000313" key="4">
    <source>
        <dbReference type="EMBL" id="MFC4591381.1"/>
    </source>
</evidence>
<dbReference type="Proteomes" id="UP001595891">
    <property type="component" value="Unassembled WGS sequence"/>
</dbReference>
<feature type="compositionally biased region" description="Polar residues" evidence="1">
    <location>
        <begin position="119"/>
        <end position="131"/>
    </location>
</feature>
<comment type="caution">
    <text evidence="4">The sequence shown here is derived from an EMBL/GenBank/DDBJ whole genome shotgun (WGS) entry which is preliminary data.</text>
</comment>